<proteinExistence type="predicted"/>
<dbReference type="Proteomes" id="UP000324104">
    <property type="component" value="Unassembled WGS sequence"/>
</dbReference>
<dbReference type="SUPFAM" id="SSF53335">
    <property type="entry name" value="S-adenosyl-L-methionine-dependent methyltransferases"/>
    <property type="match status" value="1"/>
</dbReference>
<comment type="caution">
    <text evidence="1">The sequence shown here is derived from an EMBL/GenBank/DDBJ whole genome shotgun (WGS) entry which is preliminary data.</text>
</comment>
<gene>
    <name evidence="1" type="ORF">FYC77_05655</name>
</gene>
<protein>
    <recommendedName>
        <fullName evidence="3">Class I SAM-dependent methyltransferase</fullName>
    </recommendedName>
</protein>
<evidence type="ECO:0000313" key="1">
    <source>
        <dbReference type="EMBL" id="TYT63126.1"/>
    </source>
</evidence>
<evidence type="ECO:0008006" key="3">
    <source>
        <dbReference type="Google" id="ProtNLM"/>
    </source>
</evidence>
<keyword evidence="2" id="KW-1185">Reference proteome</keyword>
<name>A0A5D5AN81_9EURY</name>
<organism evidence="1 2">
    <name type="scientific">Natrialba swarupiae</name>
    <dbReference type="NCBI Taxonomy" id="2448032"/>
    <lineage>
        <taxon>Archaea</taxon>
        <taxon>Methanobacteriati</taxon>
        <taxon>Methanobacteriota</taxon>
        <taxon>Stenosarchaea group</taxon>
        <taxon>Halobacteria</taxon>
        <taxon>Halobacteriales</taxon>
        <taxon>Natrialbaceae</taxon>
        <taxon>Natrialba</taxon>
    </lineage>
</organism>
<dbReference type="AlphaFoldDB" id="A0A5D5AN81"/>
<sequence>MGRGEQEVTLPIPDGVEYDVDNLEAAIDELARVLRPGGRAVVYHTDWDSLVWRSTNRSRANRVLEAVSNHCPRPHL</sequence>
<dbReference type="RefSeq" id="WP_149080529.1">
    <property type="nucleotide sequence ID" value="NZ_VTAW01000004.1"/>
</dbReference>
<evidence type="ECO:0000313" key="2">
    <source>
        <dbReference type="Proteomes" id="UP000324104"/>
    </source>
</evidence>
<reference evidence="1 2" key="1">
    <citation type="submission" date="2019-08" db="EMBL/GenBank/DDBJ databases">
        <title>Archaea genome.</title>
        <authorList>
            <person name="Kajale S."/>
            <person name="Shouche Y."/>
            <person name="Deshpande N."/>
            <person name="Sharma A."/>
        </authorList>
    </citation>
    <scope>NUCLEOTIDE SEQUENCE [LARGE SCALE GENOMIC DNA]</scope>
    <source>
        <strain evidence="1 2">ESP3B_9</strain>
    </source>
</reference>
<dbReference type="InterPro" id="IPR029063">
    <property type="entry name" value="SAM-dependent_MTases_sf"/>
</dbReference>
<dbReference type="Gene3D" id="3.40.50.150">
    <property type="entry name" value="Vaccinia Virus protein VP39"/>
    <property type="match status" value="1"/>
</dbReference>
<dbReference type="EMBL" id="VTAW01000004">
    <property type="protein sequence ID" value="TYT63126.1"/>
    <property type="molecule type" value="Genomic_DNA"/>
</dbReference>
<accession>A0A5D5AN81</accession>